<dbReference type="GO" id="GO:0005524">
    <property type="term" value="F:ATP binding"/>
    <property type="evidence" value="ECO:0007669"/>
    <property type="project" value="InterPro"/>
</dbReference>
<feature type="domain" description="Helicase C-terminal" evidence="2">
    <location>
        <begin position="205"/>
        <end position="347"/>
    </location>
</feature>
<dbReference type="InterPro" id="IPR006935">
    <property type="entry name" value="Helicase/UvrB_N"/>
</dbReference>
<dbReference type="Pfam" id="PF04851">
    <property type="entry name" value="ResIII"/>
    <property type="match status" value="2"/>
</dbReference>
<dbReference type="InterPro" id="IPR001650">
    <property type="entry name" value="Helicase_C-like"/>
</dbReference>
<keyword evidence="3" id="KW-0378">Hydrolase</keyword>
<dbReference type="GO" id="GO:0004386">
    <property type="term" value="F:helicase activity"/>
    <property type="evidence" value="ECO:0007669"/>
    <property type="project" value="UniProtKB-KW"/>
</dbReference>
<keyword evidence="3" id="KW-0347">Helicase</keyword>
<proteinExistence type="predicted"/>
<gene>
    <name evidence="3" type="ORF">AYR59_04545</name>
</gene>
<dbReference type="InterPro" id="IPR014001">
    <property type="entry name" value="Helicase_ATP-bd"/>
</dbReference>
<dbReference type="InterPro" id="IPR027417">
    <property type="entry name" value="P-loop_NTPase"/>
</dbReference>
<dbReference type="GO" id="GO:0016787">
    <property type="term" value="F:hydrolase activity"/>
    <property type="evidence" value="ECO:0007669"/>
    <property type="project" value="InterPro"/>
</dbReference>
<protein>
    <submittedName>
        <fullName evidence="3">Helicase</fullName>
    </submittedName>
</protein>
<dbReference type="GO" id="GO:0005829">
    <property type="term" value="C:cytosol"/>
    <property type="evidence" value="ECO:0007669"/>
    <property type="project" value="TreeGrafter"/>
</dbReference>
<dbReference type="Gene3D" id="3.40.50.300">
    <property type="entry name" value="P-loop containing nucleotide triphosphate hydrolases"/>
    <property type="match status" value="2"/>
</dbReference>
<evidence type="ECO:0000313" key="4">
    <source>
        <dbReference type="Proteomes" id="UP000093346"/>
    </source>
</evidence>
<accession>A0AB33BF93</accession>
<dbReference type="AlphaFoldDB" id="A0AB33BF93"/>
<sequence length="463" mass="53101">MKTVYQLYPHQQDLVEQARNKFKQGKKSVLIQSPAGSGKSVMIAEIVRNAKGHVLFMVHRQELVDQIKETLINDDIDMKSVSVMTVGKIRNRLKKLQKPSLIITDESHHSLAKTYLEIYKFYKNVPRIGFTATPWRMNKKDSLDIVYQDMVEGKSVQWLIDNHYLAPYKYYSVDLANKDKLKASSTGDYTKQSMEDALGYNFFGDVVSTYQKVASGAQAILYAPSVEYSKQLAKQFEEAGITAVHADAKTPKRERNQIMSDFKSGKIKILCNVDLISEGFNVPDCETVIMCRPTKSLVLDIQQSMRSMRYKPNKQAIIIDHVANYEQHGMPNTEHQWSLKPRGNNRSNNVEVDEAFTICPDCFAVGREEDFFRACKIHKDENGKPINGKVCYNCKSFIPSPIIEKSTKLKQNKNIELKDITNIRFVVAKDWHKAKSRKELYEIAKQKGYKPGWAFYKAKQLNL</sequence>
<keyword evidence="3" id="KW-0067">ATP-binding</keyword>
<evidence type="ECO:0000259" key="2">
    <source>
        <dbReference type="PROSITE" id="PS51194"/>
    </source>
</evidence>
<dbReference type="Proteomes" id="UP000093346">
    <property type="component" value="Chromosome"/>
</dbReference>
<dbReference type="EMBL" id="CP014907">
    <property type="protein sequence ID" value="ANZ59322.1"/>
    <property type="molecule type" value="Genomic_DNA"/>
</dbReference>
<evidence type="ECO:0000259" key="1">
    <source>
        <dbReference type="PROSITE" id="PS51192"/>
    </source>
</evidence>
<reference evidence="3 4" key="1">
    <citation type="submission" date="2016-03" db="EMBL/GenBank/DDBJ databases">
        <title>Pediococcus and Lactobacillus from brewery environment - whole genome sequencing and assembly.</title>
        <authorList>
            <person name="Behr J."/>
            <person name="Geissler A.J."/>
            <person name="Vogel R.F."/>
        </authorList>
    </citation>
    <scope>NUCLEOTIDE SEQUENCE [LARGE SCALE GENOMIC DNA]</scope>
    <source>
        <strain evidence="3 4">TMW 1.481</strain>
    </source>
</reference>
<dbReference type="GO" id="GO:0003677">
    <property type="term" value="F:DNA binding"/>
    <property type="evidence" value="ECO:0007669"/>
    <property type="project" value="InterPro"/>
</dbReference>
<dbReference type="PANTHER" id="PTHR47396:SF1">
    <property type="entry name" value="ATP-DEPENDENT HELICASE IRC3-RELATED"/>
    <property type="match status" value="1"/>
</dbReference>
<dbReference type="SUPFAM" id="SSF52540">
    <property type="entry name" value="P-loop containing nucleoside triphosphate hydrolases"/>
    <property type="match status" value="1"/>
</dbReference>
<organism evidence="3 4">
    <name type="scientific">Fructilactobacillus lindneri</name>
    <dbReference type="NCBI Taxonomy" id="53444"/>
    <lineage>
        <taxon>Bacteria</taxon>
        <taxon>Bacillati</taxon>
        <taxon>Bacillota</taxon>
        <taxon>Bacilli</taxon>
        <taxon>Lactobacillales</taxon>
        <taxon>Lactobacillaceae</taxon>
        <taxon>Fructilactobacillus</taxon>
    </lineage>
</organism>
<keyword evidence="3" id="KW-0547">Nucleotide-binding</keyword>
<dbReference type="Pfam" id="PF00271">
    <property type="entry name" value="Helicase_C"/>
    <property type="match status" value="1"/>
</dbReference>
<name>A0AB33BF93_9LACO</name>
<dbReference type="PROSITE" id="PS51192">
    <property type="entry name" value="HELICASE_ATP_BIND_1"/>
    <property type="match status" value="1"/>
</dbReference>
<dbReference type="PANTHER" id="PTHR47396">
    <property type="entry name" value="TYPE I RESTRICTION ENZYME ECOKI R PROTEIN"/>
    <property type="match status" value="1"/>
</dbReference>
<dbReference type="PROSITE" id="PS51194">
    <property type="entry name" value="HELICASE_CTER"/>
    <property type="match status" value="1"/>
</dbReference>
<feature type="domain" description="Helicase ATP-binding" evidence="1">
    <location>
        <begin position="20"/>
        <end position="152"/>
    </location>
</feature>
<evidence type="ECO:0000313" key="3">
    <source>
        <dbReference type="EMBL" id="ANZ59322.1"/>
    </source>
</evidence>
<dbReference type="SMART" id="SM00490">
    <property type="entry name" value="HELICc"/>
    <property type="match status" value="1"/>
</dbReference>
<dbReference type="SMART" id="SM00487">
    <property type="entry name" value="DEXDc"/>
    <property type="match status" value="1"/>
</dbReference>
<dbReference type="InterPro" id="IPR050742">
    <property type="entry name" value="Helicase_Restrict-Modif_Enz"/>
</dbReference>
<dbReference type="KEGG" id="lle:AYR59_04545"/>